<organism evidence="2 3">
    <name type="scientific">Phocaeicola vulgatus</name>
    <name type="common">Bacteroides vulgatus</name>
    <dbReference type="NCBI Taxonomy" id="821"/>
    <lineage>
        <taxon>Bacteria</taxon>
        <taxon>Pseudomonadati</taxon>
        <taxon>Bacteroidota</taxon>
        <taxon>Bacteroidia</taxon>
        <taxon>Bacteroidales</taxon>
        <taxon>Bacteroidaceae</taxon>
        <taxon>Phocaeicola</taxon>
    </lineage>
</organism>
<dbReference type="Proteomes" id="UP000462015">
    <property type="component" value="Unassembled WGS sequence"/>
</dbReference>
<evidence type="ECO:0008006" key="5">
    <source>
        <dbReference type="Google" id="ProtNLM"/>
    </source>
</evidence>
<sequence>MRKKDKEFQLLVEGKNDLHVIWNLAERLNLNETFDVVEKNSYHQIIASLPTMLKSTNTLKRLGVIVDADENLKGHWDAIRNILIESGYYSSIPLDLPKEGLICKPDDDEQLIFGLWIMPDNNLNGMLEDFICYMIPEPENDALLAKTDKVLEEIESEKINNYKDAHHSKARIHTWLAWQDEPGTAMGTAITKHLLSTDGELCNNFVSWLKKMFDC</sequence>
<evidence type="ECO:0000313" key="3">
    <source>
        <dbReference type="Proteomes" id="UP000266497"/>
    </source>
</evidence>
<reference evidence="1 4" key="2">
    <citation type="journal article" date="2019" name="Nat. Med.">
        <title>A library of human gut bacterial isolates paired with longitudinal multiomics data enables mechanistic microbiome research.</title>
        <authorList>
            <person name="Poyet M."/>
            <person name="Groussin M."/>
            <person name="Gibbons S.M."/>
            <person name="Avila-Pacheco J."/>
            <person name="Jiang X."/>
            <person name="Kearney S.M."/>
            <person name="Perrotta A.R."/>
            <person name="Berdy B."/>
            <person name="Zhao S."/>
            <person name="Lieberman T.D."/>
            <person name="Swanson P.K."/>
            <person name="Smith M."/>
            <person name="Roesemann S."/>
            <person name="Alexander J.E."/>
            <person name="Rich S.A."/>
            <person name="Livny J."/>
            <person name="Vlamakis H."/>
            <person name="Clish C."/>
            <person name="Bullock K."/>
            <person name="Deik A."/>
            <person name="Scott J."/>
            <person name="Pierce K.A."/>
            <person name="Xavier R.J."/>
            <person name="Alm E.J."/>
        </authorList>
    </citation>
    <scope>NUCLEOTIDE SEQUENCE [LARGE SCALE GENOMIC DNA]</scope>
    <source>
        <strain evidence="1 4">BIOML-A98</strain>
    </source>
</reference>
<evidence type="ECO:0000313" key="1">
    <source>
        <dbReference type="EMBL" id="KAB6633879.1"/>
    </source>
</evidence>
<gene>
    <name evidence="2" type="ORF">DWY53_22625</name>
    <name evidence="1" type="ORF">GAY12_13675</name>
</gene>
<protein>
    <recommendedName>
        <fullName evidence="5">DUF4276 family protein</fullName>
    </recommendedName>
</protein>
<dbReference type="RefSeq" id="WP_117695044.1">
    <property type="nucleotide sequence ID" value="NZ_CP143952.1"/>
</dbReference>
<proteinExistence type="predicted"/>
<comment type="caution">
    <text evidence="2">The sequence shown here is derived from an EMBL/GenBank/DDBJ whole genome shotgun (WGS) entry which is preliminary data.</text>
</comment>
<dbReference type="Proteomes" id="UP000266497">
    <property type="component" value="Unassembled WGS sequence"/>
</dbReference>
<evidence type="ECO:0000313" key="2">
    <source>
        <dbReference type="EMBL" id="RGR30722.1"/>
    </source>
</evidence>
<dbReference type="EMBL" id="QRUD01000123">
    <property type="protein sequence ID" value="RGR30722.1"/>
    <property type="molecule type" value="Genomic_DNA"/>
</dbReference>
<dbReference type="EMBL" id="WDAL01000026">
    <property type="protein sequence ID" value="KAB6633879.1"/>
    <property type="molecule type" value="Genomic_DNA"/>
</dbReference>
<dbReference type="Pfam" id="PF11536">
    <property type="entry name" value="DUF3226"/>
    <property type="match status" value="1"/>
</dbReference>
<evidence type="ECO:0000313" key="4">
    <source>
        <dbReference type="Proteomes" id="UP000462015"/>
    </source>
</evidence>
<reference evidence="2 3" key="1">
    <citation type="submission" date="2018-08" db="EMBL/GenBank/DDBJ databases">
        <title>A genome reference for cultivated species of the human gut microbiota.</title>
        <authorList>
            <person name="Zou Y."/>
            <person name="Xue W."/>
            <person name="Luo G."/>
        </authorList>
    </citation>
    <scope>NUCLEOTIDE SEQUENCE [LARGE SCALE GENOMIC DNA]</scope>
    <source>
        <strain evidence="2 3">AF25-30LB</strain>
    </source>
</reference>
<dbReference type="AlphaFoldDB" id="A0A395UJZ2"/>
<accession>A0A395UJZ2</accession>
<dbReference type="InterPro" id="IPR024508">
    <property type="entry name" value="DUF3226"/>
</dbReference>
<name>A0A395UJZ2_PHOVU</name>